<dbReference type="SUPFAM" id="SSF56954">
    <property type="entry name" value="Outer membrane efflux proteins (OEP)"/>
    <property type="match status" value="1"/>
</dbReference>
<dbReference type="InterPro" id="IPR003423">
    <property type="entry name" value="OMP_efflux"/>
</dbReference>
<dbReference type="Pfam" id="PF02321">
    <property type="entry name" value="OEP"/>
    <property type="match status" value="2"/>
</dbReference>
<evidence type="ECO:0000256" key="6">
    <source>
        <dbReference type="ARBA" id="ARBA00023136"/>
    </source>
</evidence>
<dbReference type="EMBL" id="CP006912">
    <property type="protein sequence ID" value="AHB48569.1"/>
    <property type="molecule type" value="Genomic_DNA"/>
</dbReference>
<evidence type="ECO:0000256" key="8">
    <source>
        <dbReference type="SAM" id="MobiDB-lite"/>
    </source>
</evidence>
<dbReference type="InterPro" id="IPR010130">
    <property type="entry name" value="T1SS_OMP_TolC"/>
</dbReference>
<dbReference type="HOGENOM" id="CLU_012817_0_1_5"/>
<protein>
    <submittedName>
        <fullName evidence="9">Channel protein TolC</fullName>
    </submittedName>
</protein>
<organism evidence="9 10">
    <name type="scientific">Hyphomicrobium nitrativorans NL23</name>
    <dbReference type="NCBI Taxonomy" id="1029756"/>
    <lineage>
        <taxon>Bacteria</taxon>
        <taxon>Pseudomonadati</taxon>
        <taxon>Pseudomonadota</taxon>
        <taxon>Alphaproteobacteria</taxon>
        <taxon>Hyphomicrobiales</taxon>
        <taxon>Hyphomicrobiaceae</taxon>
        <taxon>Hyphomicrobium</taxon>
    </lineage>
</organism>
<dbReference type="PANTHER" id="PTHR30026">
    <property type="entry name" value="OUTER MEMBRANE PROTEIN TOLC"/>
    <property type="match status" value="1"/>
</dbReference>
<dbReference type="PANTHER" id="PTHR30026:SF22">
    <property type="entry name" value="OUTER MEMBRANE EFFLUX PROTEIN"/>
    <property type="match status" value="1"/>
</dbReference>
<dbReference type="GO" id="GO:1990281">
    <property type="term" value="C:efflux pump complex"/>
    <property type="evidence" value="ECO:0007669"/>
    <property type="project" value="TreeGrafter"/>
</dbReference>
<comment type="subcellular location">
    <subcellularLocation>
        <location evidence="1">Cell outer membrane</location>
    </subcellularLocation>
</comment>
<dbReference type="GO" id="GO:0015562">
    <property type="term" value="F:efflux transmembrane transporter activity"/>
    <property type="evidence" value="ECO:0007669"/>
    <property type="project" value="InterPro"/>
</dbReference>
<dbReference type="AlphaFoldDB" id="V5SF34"/>
<keyword evidence="3" id="KW-0813">Transport</keyword>
<keyword evidence="6" id="KW-0472">Membrane</keyword>
<dbReference type="NCBIfam" id="TIGR01844">
    <property type="entry name" value="type_I_sec_TolC"/>
    <property type="match status" value="1"/>
</dbReference>
<dbReference type="KEGG" id="hni:W911_09495"/>
<comment type="similarity">
    <text evidence="2">Belongs to the outer membrane factor (OMF) (TC 1.B.17) family.</text>
</comment>
<evidence type="ECO:0000313" key="10">
    <source>
        <dbReference type="Proteomes" id="UP000018542"/>
    </source>
</evidence>
<dbReference type="GO" id="GO:0009279">
    <property type="term" value="C:cell outer membrane"/>
    <property type="evidence" value="ECO:0007669"/>
    <property type="project" value="UniProtKB-SubCell"/>
</dbReference>
<sequence>MAVTGVGLYPVYAARAETLNEALASAYQYNPRLDAERARLRATDEEVTRARSGFRPRITGSADINWQHNRTRTVGVPGSTHNDFSPKGYGVDFVQPIFSGFRVINAVNESEANVRAARETLRGVEQFVLLEAVTAFMDVVRDQAIVRLRENNVNVLTRELRATEDRFGVGEVTRTDVAQAQARRAGSVSALDLAKANLQTSRGSYERVIGHAPNNLVEPNGYQHAIPGSLQEAIDIGTHENPVVVGALYLEQAARFGVDRIRGELLPTVQLEAFYQDRFDTSPITRESETAAVTGRLTVPIYEGGEVYARVRQQKHIHVSRLQEIEQARSEAEAEVVATWSQLLAARAQVESDQSQVQANTTALTGVREEERVGQRTLLDVLNAEVELLNSQVQLVSTRRNVVVSSYAVLSALGRLDAINLGFTSVAYDPEAHYQEVRRKPWGTSITHSDGRTEELSGESDWAAGVK</sequence>
<evidence type="ECO:0000256" key="7">
    <source>
        <dbReference type="ARBA" id="ARBA00023237"/>
    </source>
</evidence>
<dbReference type="InterPro" id="IPR051906">
    <property type="entry name" value="TolC-like"/>
</dbReference>
<dbReference type="STRING" id="1029756.W911_09495"/>
<evidence type="ECO:0000256" key="5">
    <source>
        <dbReference type="ARBA" id="ARBA00022692"/>
    </source>
</evidence>
<keyword evidence="4" id="KW-1134">Transmembrane beta strand</keyword>
<proteinExistence type="inferred from homology"/>
<dbReference type="Gene3D" id="1.20.1600.10">
    <property type="entry name" value="Outer membrane efflux proteins (OEP)"/>
    <property type="match status" value="1"/>
</dbReference>
<evidence type="ECO:0000256" key="2">
    <source>
        <dbReference type="ARBA" id="ARBA00007613"/>
    </source>
</evidence>
<evidence type="ECO:0000313" key="9">
    <source>
        <dbReference type="EMBL" id="AHB48569.1"/>
    </source>
</evidence>
<dbReference type="PATRIC" id="fig|1029756.8.peg.1976"/>
<evidence type="ECO:0000256" key="3">
    <source>
        <dbReference type="ARBA" id="ARBA00022448"/>
    </source>
</evidence>
<keyword evidence="5" id="KW-0812">Transmembrane</keyword>
<accession>V5SF34</accession>
<dbReference type="GO" id="GO:0015288">
    <property type="term" value="F:porin activity"/>
    <property type="evidence" value="ECO:0007669"/>
    <property type="project" value="TreeGrafter"/>
</dbReference>
<reference evidence="9 10" key="1">
    <citation type="journal article" date="2014" name="Genome Announc.">
        <title>Complete Genome Sequence of Hyphomicrobium nitrativorans Strain NL23, a Denitrifying Bacterium Isolated from Biofilm of a Methanol-Fed Denitrification System Treating Seawater at the Montreal Biodome.</title>
        <authorList>
            <person name="Martineau C."/>
            <person name="Villeneuve C."/>
            <person name="Mauffrey F."/>
            <person name="Villemur R."/>
        </authorList>
    </citation>
    <scope>NUCLEOTIDE SEQUENCE [LARGE SCALE GENOMIC DNA]</scope>
    <source>
        <strain evidence="9">NL23</strain>
    </source>
</reference>
<gene>
    <name evidence="9" type="ORF">W911_09495</name>
</gene>
<evidence type="ECO:0000256" key="4">
    <source>
        <dbReference type="ARBA" id="ARBA00022452"/>
    </source>
</evidence>
<keyword evidence="10" id="KW-1185">Reference proteome</keyword>
<feature type="region of interest" description="Disordered" evidence="8">
    <location>
        <begin position="443"/>
        <end position="467"/>
    </location>
</feature>
<dbReference type="Proteomes" id="UP000018542">
    <property type="component" value="Chromosome"/>
</dbReference>
<name>V5SF34_9HYPH</name>
<keyword evidence="7" id="KW-0998">Cell outer membrane</keyword>
<evidence type="ECO:0000256" key="1">
    <source>
        <dbReference type="ARBA" id="ARBA00004442"/>
    </source>
</evidence>